<organism evidence="10 11">
    <name type="scientific">Legionella spiritensis</name>
    <dbReference type="NCBI Taxonomy" id="452"/>
    <lineage>
        <taxon>Bacteria</taxon>
        <taxon>Pseudomonadati</taxon>
        <taxon>Pseudomonadota</taxon>
        <taxon>Gammaproteobacteria</taxon>
        <taxon>Legionellales</taxon>
        <taxon>Legionellaceae</taxon>
        <taxon>Legionella</taxon>
    </lineage>
</organism>
<reference evidence="10 11" key="1">
    <citation type="submission" date="2015-11" db="EMBL/GenBank/DDBJ databases">
        <title>Genomic analysis of 38 Legionella species identifies large and diverse effector repertoires.</title>
        <authorList>
            <person name="Burstein D."/>
            <person name="Amaro F."/>
            <person name="Zusman T."/>
            <person name="Lifshitz Z."/>
            <person name="Cohen O."/>
            <person name="Gilbert J.A."/>
            <person name="Pupko T."/>
            <person name="Shuman H.A."/>
            <person name="Segal G."/>
        </authorList>
    </citation>
    <scope>NUCLEOTIDE SEQUENCE [LARGE SCALE GENOMIC DNA]</scope>
    <source>
        <strain evidence="10 11">Mt.St.Helens-9</strain>
    </source>
</reference>
<dbReference type="GO" id="GO:0046872">
    <property type="term" value="F:metal ion binding"/>
    <property type="evidence" value="ECO:0007669"/>
    <property type="project" value="UniProtKB-UniRule"/>
</dbReference>
<keyword evidence="5 9" id="KW-0067">ATP-binding</keyword>
<evidence type="ECO:0000256" key="2">
    <source>
        <dbReference type="ARBA" id="ARBA00022679"/>
    </source>
</evidence>
<dbReference type="STRING" id="452.Lspi_0002"/>
<evidence type="ECO:0000256" key="5">
    <source>
        <dbReference type="ARBA" id="ARBA00022840"/>
    </source>
</evidence>
<dbReference type="InterPro" id="IPR002504">
    <property type="entry name" value="NADK"/>
</dbReference>
<dbReference type="EMBL" id="LNYX01000001">
    <property type="protein sequence ID" value="KTD66239.1"/>
    <property type="molecule type" value="Genomic_DNA"/>
</dbReference>
<dbReference type="EC" id="2.7.1.23" evidence="9"/>
<dbReference type="GO" id="GO:0003951">
    <property type="term" value="F:NAD+ kinase activity"/>
    <property type="evidence" value="ECO:0007669"/>
    <property type="project" value="UniProtKB-UniRule"/>
</dbReference>
<dbReference type="Gene3D" id="2.60.200.30">
    <property type="entry name" value="Probable inorganic polyphosphate/atp-NAD kinase, domain 2"/>
    <property type="match status" value="1"/>
</dbReference>
<dbReference type="SUPFAM" id="SSF111331">
    <property type="entry name" value="NAD kinase/diacylglycerol kinase-like"/>
    <property type="match status" value="1"/>
</dbReference>
<keyword evidence="6 9" id="KW-0521">NADP</keyword>
<evidence type="ECO:0000313" key="10">
    <source>
        <dbReference type="EMBL" id="KTD66239.1"/>
    </source>
</evidence>
<comment type="caution">
    <text evidence="10">The sequence shown here is derived from an EMBL/GenBank/DDBJ whole genome shotgun (WGS) entry which is preliminary data.</text>
</comment>
<dbReference type="FunFam" id="2.60.200.30:FF:000009">
    <property type="entry name" value="Poly(P)/ATP NAD kinase"/>
    <property type="match status" value="1"/>
</dbReference>
<dbReference type="GO" id="GO:0006741">
    <property type="term" value="P:NADP+ biosynthetic process"/>
    <property type="evidence" value="ECO:0007669"/>
    <property type="project" value="UniProtKB-UniRule"/>
</dbReference>
<evidence type="ECO:0000256" key="7">
    <source>
        <dbReference type="ARBA" id="ARBA00023027"/>
    </source>
</evidence>
<name>A0A0W0ZB19_LEGSP</name>
<evidence type="ECO:0000256" key="9">
    <source>
        <dbReference type="HAMAP-Rule" id="MF_00361"/>
    </source>
</evidence>
<comment type="catalytic activity">
    <reaction evidence="8 9">
        <text>NAD(+) + ATP = ADP + NADP(+) + H(+)</text>
        <dbReference type="Rhea" id="RHEA:18629"/>
        <dbReference type="ChEBI" id="CHEBI:15378"/>
        <dbReference type="ChEBI" id="CHEBI:30616"/>
        <dbReference type="ChEBI" id="CHEBI:57540"/>
        <dbReference type="ChEBI" id="CHEBI:58349"/>
        <dbReference type="ChEBI" id="CHEBI:456216"/>
        <dbReference type="EC" id="2.7.1.23"/>
    </reaction>
</comment>
<comment type="cofactor">
    <cofactor evidence="9">
        <name>a divalent metal cation</name>
        <dbReference type="ChEBI" id="CHEBI:60240"/>
    </cofactor>
</comment>
<comment type="subcellular location">
    <subcellularLocation>
        <location evidence="9">Cytoplasm</location>
    </subcellularLocation>
</comment>
<dbReference type="Pfam" id="PF20143">
    <property type="entry name" value="NAD_kinase_C"/>
    <property type="match status" value="1"/>
</dbReference>
<dbReference type="Gene3D" id="3.40.50.10330">
    <property type="entry name" value="Probable inorganic polyphosphate/atp-NAD kinase, domain 1"/>
    <property type="match status" value="1"/>
</dbReference>
<feature type="binding site" evidence="9">
    <location>
        <begin position="74"/>
        <end position="75"/>
    </location>
    <ligand>
        <name>NAD(+)</name>
        <dbReference type="ChEBI" id="CHEBI:57540"/>
    </ligand>
</feature>
<dbReference type="GO" id="GO:0005524">
    <property type="term" value="F:ATP binding"/>
    <property type="evidence" value="ECO:0007669"/>
    <property type="project" value="UniProtKB-KW"/>
</dbReference>
<dbReference type="NCBIfam" id="NF002306">
    <property type="entry name" value="PRK01231.1"/>
    <property type="match status" value="1"/>
</dbReference>
<feature type="binding site" evidence="9">
    <location>
        <position position="176"/>
    </location>
    <ligand>
        <name>NAD(+)</name>
        <dbReference type="ChEBI" id="CHEBI:57540"/>
    </ligand>
</feature>
<dbReference type="PATRIC" id="fig|452.5.peg.4"/>
<dbReference type="InterPro" id="IPR017437">
    <property type="entry name" value="ATP-NAD_kinase_PpnK-typ_C"/>
</dbReference>
<evidence type="ECO:0000256" key="3">
    <source>
        <dbReference type="ARBA" id="ARBA00022741"/>
    </source>
</evidence>
<dbReference type="AlphaFoldDB" id="A0A0W0ZB19"/>
<keyword evidence="1 9" id="KW-0963">Cytoplasm</keyword>
<dbReference type="GO" id="GO:0019674">
    <property type="term" value="P:NAD+ metabolic process"/>
    <property type="evidence" value="ECO:0007669"/>
    <property type="project" value="InterPro"/>
</dbReference>
<dbReference type="InterPro" id="IPR017438">
    <property type="entry name" value="ATP-NAD_kinase_N"/>
</dbReference>
<keyword evidence="3 9" id="KW-0547">Nucleotide-binding</keyword>
<dbReference type="Proteomes" id="UP000054877">
    <property type="component" value="Unassembled WGS sequence"/>
</dbReference>
<keyword evidence="7 9" id="KW-0520">NAD</keyword>
<proteinExistence type="inferred from homology"/>
<feature type="binding site" evidence="9">
    <location>
        <begin position="148"/>
        <end position="149"/>
    </location>
    <ligand>
        <name>NAD(+)</name>
        <dbReference type="ChEBI" id="CHEBI:57540"/>
    </ligand>
</feature>
<evidence type="ECO:0000256" key="8">
    <source>
        <dbReference type="ARBA" id="ARBA00047925"/>
    </source>
</evidence>
<sequence length="295" mass="33445">MKQKFQRVILYARQHRANEGVNESLQRLVKFLKKQQIDAYLDTDTAGSFTIKLPILERACMGKKQDLIIVVGGDGSLLSAARMAIKVNVPVIGINRGRLGFLTDINPNDMEEQLKAVLNGEYQEEHRFLLQTRIHDEENTYFQGDALNDVVLGRGSETHLIEFDVYINQQFVSHYRSDGLILATPTGSTAYALSAGGPIMHPQINAIVLVPMFPHSLSSRPLVIDSQSRIDLVISERNETDLRISCDGHESRMVKPRQQVSIEKNAQQLRLLHPVDYHYYDTLRIKLGWESKHQG</sequence>
<accession>A0A0W0ZB19</accession>
<evidence type="ECO:0000256" key="1">
    <source>
        <dbReference type="ARBA" id="ARBA00022490"/>
    </source>
</evidence>
<dbReference type="InterPro" id="IPR016064">
    <property type="entry name" value="NAD/diacylglycerol_kinase_sf"/>
</dbReference>
<comment type="similarity">
    <text evidence="9">Belongs to the NAD kinase family.</text>
</comment>
<dbReference type="GO" id="GO:0005737">
    <property type="term" value="C:cytoplasm"/>
    <property type="evidence" value="ECO:0007669"/>
    <property type="project" value="UniProtKB-SubCell"/>
</dbReference>
<dbReference type="Pfam" id="PF01513">
    <property type="entry name" value="NAD_kinase"/>
    <property type="match status" value="1"/>
</dbReference>
<dbReference type="PANTHER" id="PTHR20275">
    <property type="entry name" value="NAD KINASE"/>
    <property type="match status" value="1"/>
</dbReference>
<dbReference type="GO" id="GO:0051287">
    <property type="term" value="F:NAD binding"/>
    <property type="evidence" value="ECO:0007669"/>
    <property type="project" value="UniProtKB-ARBA"/>
</dbReference>
<keyword evidence="2 9" id="KW-0808">Transferase</keyword>
<dbReference type="OrthoDB" id="9774737at2"/>
<evidence type="ECO:0000313" key="11">
    <source>
        <dbReference type="Proteomes" id="UP000054877"/>
    </source>
</evidence>
<feature type="binding site" evidence="9">
    <location>
        <begin position="189"/>
        <end position="194"/>
    </location>
    <ligand>
        <name>NAD(+)</name>
        <dbReference type="ChEBI" id="CHEBI:57540"/>
    </ligand>
</feature>
<comment type="caution">
    <text evidence="9">Lacks conserved residue(s) required for the propagation of feature annotation.</text>
</comment>
<feature type="active site" description="Proton acceptor" evidence="9">
    <location>
        <position position="74"/>
    </location>
</feature>
<protein>
    <recommendedName>
        <fullName evidence="9">NAD kinase</fullName>
        <ecNumber evidence="9">2.7.1.23</ecNumber>
    </recommendedName>
    <alternativeName>
        <fullName evidence="9">ATP-dependent NAD kinase</fullName>
    </alternativeName>
</protein>
<evidence type="ECO:0000256" key="6">
    <source>
        <dbReference type="ARBA" id="ARBA00022857"/>
    </source>
</evidence>
<dbReference type="HAMAP" id="MF_00361">
    <property type="entry name" value="NAD_kinase"/>
    <property type="match status" value="1"/>
</dbReference>
<feature type="binding site" evidence="9">
    <location>
        <position position="178"/>
    </location>
    <ligand>
        <name>NAD(+)</name>
        <dbReference type="ChEBI" id="CHEBI:57540"/>
    </ligand>
</feature>
<keyword evidence="11" id="KW-1185">Reference proteome</keyword>
<evidence type="ECO:0000256" key="4">
    <source>
        <dbReference type="ARBA" id="ARBA00022777"/>
    </source>
</evidence>
<dbReference type="PANTHER" id="PTHR20275:SF0">
    <property type="entry name" value="NAD KINASE"/>
    <property type="match status" value="1"/>
</dbReference>
<dbReference type="RefSeq" id="WP_058481949.1">
    <property type="nucleotide sequence ID" value="NZ_CAAAII010000002.1"/>
</dbReference>
<feature type="binding site" evidence="9">
    <location>
        <position position="159"/>
    </location>
    <ligand>
        <name>NAD(+)</name>
        <dbReference type="ChEBI" id="CHEBI:57540"/>
    </ligand>
</feature>
<gene>
    <name evidence="10" type="primary">ppnK</name>
    <name evidence="9" type="synonym">nadK</name>
    <name evidence="10" type="ORF">Lspi_0002</name>
</gene>
<comment type="function">
    <text evidence="9">Involved in the regulation of the intracellular balance of NAD and NADP, and is a key enzyme in the biosynthesis of NADP. Catalyzes specifically the phosphorylation on 2'-hydroxyl of the adenosine moiety of NAD to yield NADP.</text>
</comment>
<keyword evidence="4 9" id="KW-0418">Kinase</keyword>